<proteinExistence type="predicted"/>
<protein>
    <submittedName>
        <fullName evidence="1">Uncharacterized protein</fullName>
    </submittedName>
</protein>
<gene>
    <name evidence="1" type="ORF">PLOB_00007912</name>
</gene>
<accession>A0ABN8QNL4</accession>
<dbReference type="Proteomes" id="UP001159405">
    <property type="component" value="Unassembled WGS sequence"/>
</dbReference>
<dbReference type="PANTHER" id="PTHR46704:SF1">
    <property type="entry name" value="TELOMERE LENGTH REGULATION PROTEIN TEL2 HOMOLOG"/>
    <property type="match status" value="1"/>
</dbReference>
<dbReference type="PANTHER" id="PTHR46704">
    <property type="entry name" value="CXC DOMAIN-CONTAINING PROTEIN-RELATED"/>
    <property type="match status" value="1"/>
</dbReference>
<comment type="caution">
    <text evidence="1">The sequence shown here is derived from an EMBL/GenBank/DDBJ whole genome shotgun (WGS) entry which is preliminary data.</text>
</comment>
<evidence type="ECO:0000313" key="1">
    <source>
        <dbReference type="EMBL" id="CAH3166903.1"/>
    </source>
</evidence>
<sequence>MIDMDPTDMTCIYSTLSFISDQASRYEYTPIITFDQPLWWKSLKIVSNEPQDSKLESIILRLGGLHEVLELVYAKNAVPHILSGKAVTRAIRGHFLVDAALNAMLVSDTFSLPLSATLDEANTEEEPVVPQPSIDEDLESAKSAYIYCQQMQDLPNMHPQVNRSFLNGLHVVPRSDRFWAGLSTDLIIEQVLMRSMKTTGGLTRGWGMSETQRLVWLMSMPACADINNSMQNLTGTNFLTSEQHKDTTKARKEHNQQDTNTIICYLSKRSPFDSESSLHNIATGVVADDRKILASLTGKNAHEYAFHKKDQVVTLACKTAVRLNDGDVQVNPQLMFQRLSIMATTGGFESPQQFFEYEVCSVPASLFDPSLLLLKANKPVLADANLYVRHRYPRATIVFDGYDNGPTTKDCTHQQRGHGCGPAINAQFRQLAGVFNRSDSLREDVIEAGEKALLSVFNAASTESLNSLRYIKYCQKEATGNVCLQPENLPPTSSAASFHSLRVYLQVQEWKQNQLRPQD</sequence>
<dbReference type="EMBL" id="CALNXK010000139">
    <property type="protein sequence ID" value="CAH3166903.1"/>
    <property type="molecule type" value="Genomic_DNA"/>
</dbReference>
<organism evidence="1 2">
    <name type="scientific">Porites lobata</name>
    <dbReference type="NCBI Taxonomy" id="104759"/>
    <lineage>
        <taxon>Eukaryota</taxon>
        <taxon>Metazoa</taxon>
        <taxon>Cnidaria</taxon>
        <taxon>Anthozoa</taxon>
        <taxon>Hexacorallia</taxon>
        <taxon>Scleractinia</taxon>
        <taxon>Fungiina</taxon>
        <taxon>Poritidae</taxon>
        <taxon>Porites</taxon>
    </lineage>
</organism>
<keyword evidence="2" id="KW-1185">Reference proteome</keyword>
<name>A0ABN8QNL4_9CNID</name>
<feature type="non-terminal residue" evidence="1">
    <location>
        <position position="519"/>
    </location>
</feature>
<reference evidence="1 2" key="1">
    <citation type="submission" date="2022-05" db="EMBL/GenBank/DDBJ databases">
        <authorList>
            <consortium name="Genoscope - CEA"/>
            <person name="William W."/>
        </authorList>
    </citation>
    <scope>NUCLEOTIDE SEQUENCE [LARGE SCALE GENOMIC DNA]</scope>
</reference>
<evidence type="ECO:0000313" key="2">
    <source>
        <dbReference type="Proteomes" id="UP001159405"/>
    </source>
</evidence>